<dbReference type="InterPro" id="IPR010982">
    <property type="entry name" value="Lambda_DNA-bd_dom_sf"/>
</dbReference>
<reference evidence="3 4" key="1">
    <citation type="submission" date="2014-06" db="EMBL/GenBank/DDBJ databases">
        <authorList>
            <person name="Ju J."/>
            <person name="Zhang J."/>
        </authorList>
    </citation>
    <scope>NUCLEOTIDE SEQUENCE [LARGE SCALE GENOMIC DNA]</scope>
    <source>
        <strain evidence="3">DmW_045</strain>
    </source>
</reference>
<feature type="compositionally biased region" description="Pro residues" evidence="1">
    <location>
        <begin position="181"/>
        <end position="202"/>
    </location>
</feature>
<dbReference type="Pfam" id="PF13413">
    <property type="entry name" value="HTH_25"/>
    <property type="match status" value="1"/>
</dbReference>
<dbReference type="EMBL" id="JOMO01000011">
    <property type="protein sequence ID" value="OUI84445.1"/>
    <property type="molecule type" value="Genomic_DNA"/>
</dbReference>
<feature type="domain" description="Cytoskeleton protein RodZ-like C-terminal" evidence="2">
    <location>
        <begin position="241"/>
        <end position="309"/>
    </location>
</feature>
<name>A0A252A4U0_9PROT</name>
<evidence type="ECO:0000313" key="4">
    <source>
        <dbReference type="Proteomes" id="UP000194639"/>
    </source>
</evidence>
<dbReference type="PANTHER" id="PTHR34475:SF1">
    <property type="entry name" value="CYTOSKELETON PROTEIN RODZ"/>
    <property type="match status" value="1"/>
</dbReference>
<organism evidence="3 4">
    <name type="scientific">Acetobacter orientalis</name>
    <dbReference type="NCBI Taxonomy" id="146474"/>
    <lineage>
        <taxon>Bacteria</taxon>
        <taxon>Pseudomonadati</taxon>
        <taxon>Pseudomonadota</taxon>
        <taxon>Alphaproteobacteria</taxon>
        <taxon>Acetobacterales</taxon>
        <taxon>Acetobacteraceae</taxon>
        <taxon>Acetobacter</taxon>
    </lineage>
</organism>
<evidence type="ECO:0000256" key="1">
    <source>
        <dbReference type="SAM" id="MobiDB-lite"/>
    </source>
</evidence>
<protein>
    <recommendedName>
        <fullName evidence="2">Cytoskeleton protein RodZ-like C-terminal domain-containing protein</fullName>
    </recommendedName>
</protein>
<evidence type="ECO:0000259" key="2">
    <source>
        <dbReference type="Pfam" id="PF13464"/>
    </source>
</evidence>
<dbReference type="AlphaFoldDB" id="A0A252A4U0"/>
<sequence length="418" mass="43020">MAETGSGSTQENPAPALPLPDIASLGVGNALRMRREELGWALPQVAAWLRIRESYLEAFEQERGDVFPAEAYALGFLRTYAQALGFDPALVVARYKQEGKAPVRKPELTFPAPPPDRRIPPALTVSLGVAVIVGAYVGWYHFVGHAPPVPEHVPPVADIIPGEKTANAPSPQVASLLPAPGASPAPPPRPVEPPQGAPPASMPVPAQAGLDTNPPTPGSIPGAVASTTAPNSMQDDAQLMLKADASSWVQVKDTTGKVVYDHIMQAGDVWAVPKENGPYTLTVGNAGGVLVTLGTVTTPHLGRNGAVRRKIVLTPEAVKDGSLAGAPSVGAGDAAQAITAPPAPLNGQAQPVAIIPPSGQQSAAPVASVPDMGVSDTGTGAPQAVRPQLHGQHKAVSPPPEVSADDLNARQLQGINQH</sequence>
<proteinExistence type="predicted"/>
<dbReference type="Proteomes" id="UP000194639">
    <property type="component" value="Unassembled WGS sequence"/>
</dbReference>
<feature type="region of interest" description="Disordered" evidence="1">
    <location>
        <begin position="348"/>
        <end position="418"/>
    </location>
</feature>
<dbReference type="InterPro" id="IPR050400">
    <property type="entry name" value="Bact_Cytoskel_RodZ"/>
</dbReference>
<dbReference type="Pfam" id="PF13464">
    <property type="entry name" value="RodZ_C"/>
    <property type="match status" value="1"/>
</dbReference>
<dbReference type="Gene3D" id="1.10.260.40">
    <property type="entry name" value="lambda repressor-like DNA-binding domains"/>
    <property type="match status" value="1"/>
</dbReference>
<comment type="caution">
    <text evidence="3">The sequence shown here is derived from an EMBL/GenBank/DDBJ whole genome shotgun (WGS) entry which is preliminary data.</text>
</comment>
<dbReference type="GO" id="GO:0003677">
    <property type="term" value="F:DNA binding"/>
    <property type="evidence" value="ECO:0007669"/>
    <property type="project" value="InterPro"/>
</dbReference>
<accession>A0A252A4U0</accession>
<dbReference type="PANTHER" id="PTHR34475">
    <property type="match status" value="1"/>
</dbReference>
<dbReference type="InterPro" id="IPR025194">
    <property type="entry name" value="RodZ-like_C"/>
</dbReference>
<evidence type="ECO:0000313" key="3">
    <source>
        <dbReference type="EMBL" id="OUI84445.1"/>
    </source>
</evidence>
<feature type="region of interest" description="Disordered" evidence="1">
    <location>
        <begin position="160"/>
        <end position="230"/>
    </location>
</feature>
<gene>
    <name evidence="3" type="ORF">HK12_00655</name>
</gene>